<dbReference type="AlphaFoldDB" id="A0A813T786"/>
<name>A0A813T786_ADIRI</name>
<dbReference type="Proteomes" id="UP000663828">
    <property type="component" value="Unassembled WGS sequence"/>
</dbReference>
<dbReference type="CDD" id="cd04301">
    <property type="entry name" value="NAT_SF"/>
    <property type="match status" value="1"/>
</dbReference>
<dbReference type="SUPFAM" id="SSF55729">
    <property type="entry name" value="Acyl-CoA N-acyltransferases (Nat)"/>
    <property type="match status" value="1"/>
</dbReference>
<dbReference type="Pfam" id="PF00583">
    <property type="entry name" value="Acetyltransf_1"/>
    <property type="match status" value="1"/>
</dbReference>
<dbReference type="InterPro" id="IPR016181">
    <property type="entry name" value="Acyl_CoA_acyltransferase"/>
</dbReference>
<reference evidence="3" key="1">
    <citation type="submission" date="2021-02" db="EMBL/GenBank/DDBJ databases">
        <authorList>
            <person name="Nowell W R."/>
        </authorList>
    </citation>
    <scope>NUCLEOTIDE SEQUENCE</scope>
</reference>
<evidence type="ECO:0000259" key="1">
    <source>
        <dbReference type="PROSITE" id="PS51186"/>
    </source>
</evidence>
<dbReference type="Proteomes" id="UP000663852">
    <property type="component" value="Unassembled WGS sequence"/>
</dbReference>
<sequence>MFVINLNEDKTRIQVKTSAEQNSQLIAEGNVAADVPDHTVLILFDQIALLPSDYQQIDQLLSTVSSYVSAIYHSLICIRFPRTFDNQIPFDKLQYRNECSDFMSANTDDLKYYPENNFQGRQDQYELVSDRNIILGYAEQLLQLMTREAFWSKNWNLQEMSDRINSATNNAMILDKINHIPCAFGRLFLVESSNEQFGYISDIAVDSAQQSKGLGRVLVNYFVGVVCNSEKLNSTLCLQCAKEGSGAISATKLYRRSGFEFFHIHGNRIAIFPKKKVASEQSSA</sequence>
<dbReference type="EMBL" id="CAJNOJ010000009">
    <property type="protein sequence ID" value="CAF0778215.1"/>
    <property type="molecule type" value="Genomic_DNA"/>
</dbReference>
<dbReference type="Gene3D" id="3.40.630.30">
    <property type="match status" value="1"/>
</dbReference>
<dbReference type="PROSITE" id="PS51186">
    <property type="entry name" value="GNAT"/>
    <property type="match status" value="1"/>
</dbReference>
<dbReference type="EMBL" id="CAJNOR010000118">
    <property type="protein sequence ID" value="CAF0804961.1"/>
    <property type="molecule type" value="Genomic_DNA"/>
</dbReference>
<feature type="domain" description="N-acetyltransferase" evidence="1">
    <location>
        <begin position="128"/>
        <end position="278"/>
    </location>
</feature>
<dbReference type="InterPro" id="IPR000182">
    <property type="entry name" value="GNAT_dom"/>
</dbReference>
<dbReference type="GO" id="GO:0016747">
    <property type="term" value="F:acyltransferase activity, transferring groups other than amino-acyl groups"/>
    <property type="evidence" value="ECO:0007669"/>
    <property type="project" value="InterPro"/>
</dbReference>
<organism evidence="3 4">
    <name type="scientific">Adineta ricciae</name>
    <name type="common">Rotifer</name>
    <dbReference type="NCBI Taxonomy" id="249248"/>
    <lineage>
        <taxon>Eukaryota</taxon>
        <taxon>Metazoa</taxon>
        <taxon>Spiralia</taxon>
        <taxon>Gnathifera</taxon>
        <taxon>Rotifera</taxon>
        <taxon>Eurotatoria</taxon>
        <taxon>Bdelloidea</taxon>
        <taxon>Adinetida</taxon>
        <taxon>Adinetidae</taxon>
        <taxon>Adineta</taxon>
    </lineage>
</organism>
<evidence type="ECO:0000313" key="4">
    <source>
        <dbReference type="Proteomes" id="UP000663828"/>
    </source>
</evidence>
<evidence type="ECO:0000313" key="2">
    <source>
        <dbReference type="EMBL" id="CAF0778215.1"/>
    </source>
</evidence>
<keyword evidence="4" id="KW-1185">Reference proteome</keyword>
<protein>
    <recommendedName>
        <fullName evidence="1">N-acetyltransferase domain-containing protein</fullName>
    </recommendedName>
</protein>
<gene>
    <name evidence="2" type="ORF">EDS130_LOCUS3694</name>
    <name evidence="3" type="ORF">XAT740_LOCUS3168</name>
</gene>
<accession>A0A813T786</accession>
<evidence type="ECO:0000313" key="3">
    <source>
        <dbReference type="EMBL" id="CAF0804961.1"/>
    </source>
</evidence>
<proteinExistence type="predicted"/>
<dbReference type="OrthoDB" id="10039976at2759"/>
<comment type="caution">
    <text evidence="3">The sequence shown here is derived from an EMBL/GenBank/DDBJ whole genome shotgun (WGS) entry which is preliminary data.</text>
</comment>